<dbReference type="PANTHER" id="PTHR11365">
    <property type="entry name" value="5-OXOPROLINASE RELATED"/>
    <property type="match status" value="1"/>
</dbReference>
<organism evidence="4 5">
    <name type="scientific">Actinomadura soli</name>
    <dbReference type="NCBI Taxonomy" id="2508997"/>
    <lineage>
        <taxon>Bacteria</taxon>
        <taxon>Bacillati</taxon>
        <taxon>Actinomycetota</taxon>
        <taxon>Actinomycetes</taxon>
        <taxon>Streptosporangiales</taxon>
        <taxon>Thermomonosporaceae</taxon>
        <taxon>Actinomadura</taxon>
    </lineage>
</organism>
<dbReference type="RefSeq" id="WP_138644095.1">
    <property type="nucleotide sequence ID" value="NZ_VCKW01000021.1"/>
</dbReference>
<gene>
    <name evidence="4" type="ORF">ETD83_06275</name>
</gene>
<dbReference type="GO" id="GO:0006749">
    <property type="term" value="P:glutathione metabolic process"/>
    <property type="evidence" value="ECO:0007669"/>
    <property type="project" value="TreeGrafter"/>
</dbReference>
<evidence type="ECO:0000259" key="1">
    <source>
        <dbReference type="Pfam" id="PF01968"/>
    </source>
</evidence>
<dbReference type="Pfam" id="PF01968">
    <property type="entry name" value="Hydantoinase_A"/>
    <property type="match status" value="1"/>
</dbReference>
<dbReference type="GO" id="GO:0005829">
    <property type="term" value="C:cytosol"/>
    <property type="evidence" value="ECO:0007669"/>
    <property type="project" value="TreeGrafter"/>
</dbReference>
<name>A0A5C4JHH5_9ACTN</name>
<evidence type="ECO:0000313" key="4">
    <source>
        <dbReference type="EMBL" id="TMR05526.1"/>
    </source>
</evidence>
<dbReference type="InterPro" id="IPR043129">
    <property type="entry name" value="ATPase_NBD"/>
</dbReference>
<dbReference type="InterPro" id="IPR008040">
    <property type="entry name" value="Hydant_A_N"/>
</dbReference>
<dbReference type="EMBL" id="VCKW01000021">
    <property type="protein sequence ID" value="TMR05526.1"/>
    <property type="molecule type" value="Genomic_DNA"/>
</dbReference>
<reference evidence="4 5" key="1">
    <citation type="submission" date="2019-05" db="EMBL/GenBank/DDBJ databases">
        <title>Draft genome sequence of Actinomadura sp. 14C53.</title>
        <authorList>
            <person name="Saricaoglu S."/>
            <person name="Isik K."/>
        </authorList>
    </citation>
    <scope>NUCLEOTIDE SEQUENCE [LARGE SCALE GENOMIC DNA]</scope>
    <source>
        <strain evidence="4 5">14C53</strain>
    </source>
</reference>
<dbReference type="Pfam" id="PF05378">
    <property type="entry name" value="Hydant_A_N"/>
    <property type="match status" value="1"/>
</dbReference>
<keyword evidence="5" id="KW-1185">Reference proteome</keyword>
<dbReference type="InterPro" id="IPR049517">
    <property type="entry name" value="ACX-like_C"/>
</dbReference>
<proteinExistence type="predicted"/>
<comment type="caution">
    <text evidence="4">The sequence shown here is derived from an EMBL/GenBank/DDBJ whole genome shotgun (WGS) entry which is preliminary data.</text>
</comment>
<protein>
    <submittedName>
        <fullName evidence="4">Hydantoinase/oxoprolinase family protein</fullName>
    </submittedName>
</protein>
<dbReference type="OrthoDB" id="9768323at2"/>
<dbReference type="InterPro" id="IPR045079">
    <property type="entry name" value="Oxoprolinase-like"/>
</dbReference>
<accession>A0A5C4JHH5</accession>
<dbReference type="GO" id="GO:0017168">
    <property type="term" value="F:5-oxoprolinase (ATP-hydrolyzing) activity"/>
    <property type="evidence" value="ECO:0007669"/>
    <property type="project" value="TreeGrafter"/>
</dbReference>
<dbReference type="AlphaFoldDB" id="A0A5C4JHH5"/>
<dbReference type="Proteomes" id="UP000309174">
    <property type="component" value="Unassembled WGS sequence"/>
</dbReference>
<dbReference type="PANTHER" id="PTHR11365:SF23">
    <property type="entry name" value="HYPOTHETICAL 5-OXOPROLINASE (EUROFUNG)-RELATED"/>
    <property type="match status" value="1"/>
</dbReference>
<feature type="domain" description="Acetophenone carboxylase-like C-terminal" evidence="3">
    <location>
        <begin position="539"/>
        <end position="686"/>
    </location>
</feature>
<dbReference type="Pfam" id="PF19278">
    <property type="entry name" value="Hydant_A_C"/>
    <property type="match status" value="1"/>
</dbReference>
<dbReference type="SUPFAM" id="SSF53067">
    <property type="entry name" value="Actin-like ATPase domain"/>
    <property type="match status" value="1"/>
</dbReference>
<sequence>MTDTPPPETLRIGTDIGGTFTDFVVLDADTGQITLEKRLTTPDDPSRAVVDGIDVLRAARPGLLERTEILAHGTTLVINALIERTGGTTALLTTEGFEDVLEIRREVRYDAYDLELAFPRPLVPRRLRRGVRERLHASGRELVPVDTGQVGAIVDEFAAENVESVAICLLHSYADGDHEREVARIVRERRPDLWVSLSSEVLPEVREYERTSTTVANAYVQPLLAGYLRRLRSALDERGFAGNFYVMQSTGGVIPLEVARTFPVRVVESGPAGGVMAAARIGARAGISDLLAFDMGGTTAKVAAVVNGQAALTHDYEVARTAHFRPGSGIPVCTPVLDLLEIGTGGGSIAHIDSLGLIKVGPRSAGSVPGPAAYGRGGDQPTVTDADLVLGHLDPDHFLGGEMPLRADLAAAAVAALGEPLGLDAVATAHAIREAAQESMVAAARVHLAELGVEPSRLPVVAYGGAGPVHVVGLARKLGAPRVLIPPAAGVMSALGLILAPATFETSQTYKVKTDRLDLDLMDDLFRQMEKSAAQFLPGGDAGRVTCTRWADMRYVGQGFEVSVGLPGGDDWRSLSADEVTAQFKSAYESRYSRSYDDVAVETMNLRLRATLDGDGTVRLPTPATTGRTVSEALKGHRDVHLPGGTVRCPVYDRALLEPGMTVAGPALVQERETTTVLDRDATAAIGDLGIISIDLKGA</sequence>
<dbReference type="InterPro" id="IPR002821">
    <property type="entry name" value="Hydantoinase_A"/>
</dbReference>
<evidence type="ECO:0000313" key="5">
    <source>
        <dbReference type="Proteomes" id="UP000309174"/>
    </source>
</evidence>
<feature type="domain" description="Hydantoinase A/oxoprolinase" evidence="1">
    <location>
        <begin position="210"/>
        <end position="503"/>
    </location>
</feature>
<evidence type="ECO:0000259" key="2">
    <source>
        <dbReference type="Pfam" id="PF05378"/>
    </source>
</evidence>
<feature type="domain" description="Hydantoinase/oxoprolinase N-terminal" evidence="2">
    <location>
        <begin position="11"/>
        <end position="188"/>
    </location>
</feature>
<evidence type="ECO:0000259" key="3">
    <source>
        <dbReference type="Pfam" id="PF19278"/>
    </source>
</evidence>